<dbReference type="EMBL" id="GANP01014737">
    <property type="protein sequence ID" value="JAB69731.1"/>
    <property type="molecule type" value="mRNA"/>
</dbReference>
<protein>
    <submittedName>
        <fullName evidence="3">Putative secreted protein</fullName>
    </submittedName>
</protein>
<organism evidence="3">
    <name type="scientific">Ixodes ricinus</name>
    <name type="common">Common tick</name>
    <name type="synonym">Acarus ricinus</name>
    <dbReference type="NCBI Taxonomy" id="34613"/>
    <lineage>
        <taxon>Eukaryota</taxon>
        <taxon>Metazoa</taxon>
        <taxon>Ecdysozoa</taxon>
        <taxon>Arthropoda</taxon>
        <taxon>Chelicerata</taxon>
        <taxon>Arachnida</taxon>
        <taxon>Acari</taxon>
        <taxon>Parasitiformes</taxon>
        <taxon>Ixodida</taxon>
        <taxon>Ixodoidea</taxon>
        <taxon>Ixodidae</taxon>
        <taxon>Ixodinae</taxon>
        <taxon>Ixodes</taxon>
    </lineage>
</organism>
<name>V5IBW3_IXORI</name>
<sequence>MKSFTLCLFIGVLLIVAWSSISSGAPVHNGPPQERLDGADSNQLESLRTLEIQTEQKEDTGTKSWSDHKELREGVKGGSKTRVNPNQISASRRL</sequence>
<feature type="compositionally biased region" description="Basic and acidic residues" evidence="1">
    <location>
        <begin position="54"/>
        <end position="75"/>
    </location>
</feature>
<reference evidence="3" key="1">
    <citation type="journal article" date="2015" name="Sci. Rep.">
        <title>Tissue- and time-dependent transcription in Ixodes ricinus salivary glands and midguts when blood feeding on the vertebrate host.</title>
        <authorList>
            <person name="Kotsyfakis M."/>
            <person name="Schwarz A."/>
            <person name="Erhart J."/>
            <person name="Ribeiro J.M."/>
        </authorList>
    </citation>
    <scope>NUCLEOTIDE SEQUENCE</scope>
    <source>
        <tissue evidence="3">Salivary gland and midgut</tissue>
    </source>
</reference>
<feature type="compositionally biased region" description="Polar residues" evidence="1">
    <location>
        <begin position="81"/>
        <end position="94"/>
    </location>
</feature>
<accession>V5IBW3</accession>
<evidence type="ECO:0000313" key="3">
    <source>
        <dbReference type="EMBL" id="JAB69731.1"/>
    </source>
</evidence>
<feature type="region of interest" description="Disordered" evidence="1">
    <location>
        <begin position="24"/>
        <end position="94"/>
    </location>
</feature>
<keyword evidence="2" id="KW-0732">Signal</keyword>
<feature type="signal peptide" evidence="2">
    <location>
        <begin position="1"/>
        <end position="24"/>
    </location>
</feature>
<dbReference type="AlphaFoldDB" id="V5IBW3"/>
<proteinExistence type="evidence at transcript level"/>
<feature type="chain" id="PRO_5004736779" evidence="2">
    <location>
        <begin position="25"/>
        <end position="94"/>
    </location>
</feature>
<evidence type="ECO:0000256" key="2">
    <source>
        <dbReference type="SAM" id="SignalP"/>
    </source>
</evidence>
<evidence type="ECO:0000256" key="1">
    <source>
        <dbReference type="SAM" id="MobiDB-lite"/>
    </source>
</evidence>